<dbReference type="PROSITE" id="PS50905">
    <property type="entry name" value="FERRITIN_LIKE"/>
    <property type="match status" value="1"/>
</dbReference>
<dbReference type="PROSITE" id="PS50903">
    <property type="entry name" value="RUBREDOXIN_LIKE"/>
    <property type="match status" value="1"/>
</dbReference>
<gene>
    <name evidence="5" type="ORF">PAPYR_10151</name>
</gene>
<feature type="domain" description="Ferritin-like diiron" evidence="4">
    <location>
        <begin position="1"/>
        <end position="129"/>
    </location>
</feature>
<evidence type="ECO:0000259" key="4">
    <source>
        <dbReference type="PROSITE" id="PS50905"/>
    </source>
</evidence>
<sequence>MESETAKNLLAAFAGESQAFQKYRYFAEIAEKAGQPNVARLFRATSAAEGVHIRRLLNAMMKNATTEGNLEKALAGETYEFTEMYPAMEAAAQAENRPDAKLIFTQNKQAEQMHARHYQEALEALRRGVDVGAGVKIWLCPVCGAIEYGANPPERCPVCNAPGAKFQEMQ</sequence>
<dbReference type="PANTHER" id="PTHR33746:SF4">
    <property type="entry name" value="RUBRERYTHRIN"/>
    <property type="match status" value="1"/>
</dbReference>
<reference evidence="5" key="1">
    <citation type="journal article" date="2022" name="bioRxiv">
        <title>Genomics of Preaxostyla Flagellates Illuminates Evolutionary Transitions and the Path Towards Mitochondrial Loss.</title>
        <authorList>
            <person name="Novak L.V.F."/>
            <person name="Treitli S.C."/>
            <person name="Pyrih J."/>
            <person name="Halakuc P."/>
            <person name="Pipaliya S.V."/>
            <person name="Vacek V."/>
            <person name="Brzon O."/>
            <person name="Soukal P."/>
            <person name="Eme L."/>
            <person name="Dacks J.B."/>
            <person name="Karnkowska A."/>
            <person name="Elias M."/>
            <person name="Hampl V."/>
        </authorList>
    </citation>
    <scope>NUCLEOTIDE SEQUENCE</scope>
    <source>
        <strain evidence="5">RCP-MX</strain>
    </source>
</reference>
<feature type="domain" description="Rubredoxin-like" evidence="3">
    <location>
        <begin position="135"/>
        <end position="169"/>
    </location>
</feature>
<dbReference type="Pfam" id="PF21349">
    <property type="entry name" value="RUBY_RBDX"/>
    <property type="match status" value="1"/>
</dbReference>
<dbReference type="InterPro" id="IPR024934">
    <property type="entry name" value="Rubredoxin-like_dom"/>
</dbReference>
<evidence type="ECO:0000256" key="2">
    <source>
        <dbReference type="ARBA" id="ARBA00022982"/>
    </source>
</evidence>
<dbReference type="InterPro" id="IPR048574">
    <property type="entry name" value="RUBY_RBDX"/>
</dbReference>
<comment type="caution">
    <text evidence="5">The sequence shown here is derived from an EMBL/GenBank/DDBJ whole genome shotgun (WGS) entry which is preliminary data.</text>
</comment>
<dbReference type="InterPro" id="IPR003251">
    <property type="entry name" value="Rr_diiron-bd_dom"/>
</dbReference>
<keyword evidence="6" id="KW-1185">Reference proteome</keyword>
<dbReference type="CDD" id="cd00729">
    <property type="entry name" value="rubredoxin_SM"/>
    <property type="match status" value="1"/>
</dbReference>
<dbReference type="EMBL" id="JAPMOS010000125">
    <property type="protein sequence ID" value="KAJ4454976.1"/>
    <property type="molecule type" value="Genomic_DNA"/>
</dbReference>
<accession>A0ABQ8U6J6</accession>
<dbReference type="CDD" id="cd01041">
    <property type="entry name" value="Rubrerythrin"/>
    <property type="match status" value="1"/>
</dbReference>
<evidence type="ECO:0000313" key="6">
    <source>
        <dbReference type="Proteomes" id="UP001141327"/>
    </source>
</evidence>
<dbReference type="Proteomes" id="UP001141327">
    <property type="component" value="Unassembled WGS sequence"/>
</dbReference>
<dbReference type="SUPFAM" id="SSF57802">
    <property type="entry name" value="Rubredoxin-like"/>
    <property type="match status" value="1"/>
</dbReference>
<evidence type="ECO:0000313" key="5">
    <source>
        <dbReference type="EMBL" id="KAJ4454976.1"/>
    </source>
</evidence>
<dbReference type="PANTHER" id="PTHR33746">
    <property type="entry name" value="RUBRERYTHRIN"/>
    <property type="match status" value="1"/>
</dbReference>
<evidence type="ECO:0000256" key="1">
    <source>
        <dbReference type="ARBA" id="ARBA00022448"/>
    </source>
</evidence>
<dbReference type="InterPro" id="IPR052753">
    <property type="entry name" value="Rbr2/Nigerythrin"/>
</dbReference>
<dbReference type="InterPro" id="IPR009040">
    <property type="entry name" value="Ferritin-like_diiron"/>
</dbReference>
<dbReference type="Gene3D" id="1.20.1260.10">
    <property type="match status" value="1"/>
</dbReference>
<keyword evidence="1" id="KW-0813">Transport</keyword>
<dbReference type="InterPro" id="IPR009078">
    <property type="entry name" value="Ferritin-like_SF"/>
</dbReference>
<proteinExistence type="predicted"/>
<protein>
    <submittedName>
        <fullName evidence="5">Rubrerythrin family protein</fullName>
    </submittedName>
</protein>
<evidence type="ECO:0000259" key="3">
    <source>
        <dbReference type="PROSITE" id="PS50903"/>
    </source>
</evidence>
<name>A0ABQ8U6J6_9EUKA</name>
<organism evidence="5 6">
    <name type="scientific">Paratrimastix pyriformis</name>
    <dbReference type="NCBI Taxonomy" id="342808"/>
    <lineage>
        <taxon>Eukaryota</taxon>
        <taxon>Metamonada</taxon>
        <taxon>Preaxostyla</taxon>
        <taxon>Paratrimastigidae</taxon>
        <taxon>Paratrimastix</taxon>
    </lineage>
</organism>
<dbReference type="Gene3D" id="2.20.28.10">
    <property type="match status" value="1"/>
</dbReference>
<dbReference type="InterPro" id="IPR012347">
    <property type="entry name" value="Ferritin-like"/>
</dbReference>
<dbReference type="SUPFAM" id="SSF47240">
    <property type="entry name" value="Ferritin-like"/>
    <property type="match status" value="1"/>
</dbReference>
<keyword evidence="2" id="KW-0249">Electron transport</keyword>
<dbReference type="Pfam" id="PF02915">
    <property type="entry name" value="Rubrerythrin"/>
    <property type="match status" value="1"/>
</dbReference>